<evidence type="ECO:0000313" key="3">
    <source>
        <dbReference type="Proteomes" id="UP001499852"/>
    </source>
</evidence>
<feature type="region of interest" description="Disordered" evidence="1">
    <location>
        <begin position="1"/>
        <end position="85"/>
    </location>
</feature>
<evidence type="ECO:0000256" key="1">
    <source>
        <dbReference type="SAM" id="MobiDB-lite"/>
    </source>
</evidence>
<gene>
    <name evidence="2" type="ORF">GCM10023213_02340</name>
</gene>
<proteinExistence type="predicted"/>
<protein>
    <submittedName>
        <fullName evidence="2">Uncharacterized protein</fullName>
    </submittedName>
</protein>
<evidence type="ECO:0000313" key="2">
    <source>
        <dbReference type="EMBL" id="GAA5133105.1"/>
    </source>
</evidence>
<accession>A0ABP9NSB9</accession>
<feature type="compositionally biased region" description="Low complexity" evidence="1">
    <location>
        <begin position="13"/>
        <end position="22"/>
    </location>
</feature>
<dbReference type="EMBL" id="BAABIA010000001">
    <property type="protein sequence ID" value="GAA5133105.1"/>
    <property type="molecule type" value="Genomic_DNA"/>
</dbReference>
<feature type="compositionally biased region" description="Pro residues" evidence="1">
    <location>
        <begin position="66"/>
        <end position="81"/>
    </location>
</feature>
<name>A0ABP9NSB9_9BACT</name>
<organism evidence="2 3">
    <name type="scientific">Prosthecobacter algae</name>
    <dbReference type="NCBI Taxonomy" id="1144682"/>
    <lineage>
        <taxon>Bacteria</taxon>
        <taxon>Pseudomonadati</taxon>
        <taxon>Verrucomicrobiota</taxon>
        <taxon>Verrucomicrobiia</taxon>
        <taxon>Verrucomicrobiales</taxon>
        <taxon>Verrucomicrobiaceae</taxon>
        <taxon>Prosthecobacter</taxon>
    </lineage>
</organism>
<comment type="caution">
    <text evidence="2">The sequence shown here is derived from an EMBL/GenBank/DDBJ whole genome shotgun (WGS) entry which is preliminary data.</text>
</comment>
<dbReference type="Proteomes" id="UP001499852">
    <property type="component" value="Unassembled WGS sequence"/>
</dbReference>
<feature type="compositionally biased region" description="Basic residues" evidence="1">
    <location>
        <begin position="1"/>
        <end position="12"/>
    </location>
</feature>
<feature type="compositionally biased region" description="Low complexity" evidence="1">
    <location>
        <begin position="29"/>
        <end position="45"/>
    </location>
</feature>
<reference evidence="3" key="1">
    <citation type="journal article" date="2019" name="Int. J. Syst. Evol. Microbiol.">
        <title>The Global Catalogue of Microorganisms (GCM) 10K type strain sequencing project: providing services to taxonomists for standard genome sequencing and annotation.</title>
        <authorList>
            <consortium name="The Broad Institute Genomics Platform"/>
            <consortium name="The Broad Institute Genome Sequencing Center for Infectious Disease"/>
            <person name="Wu L."/>
            <person name="Ma J."/>
        </authorList>
    </citation>
    <scope>NUCLEOTIDE SEQUENCE [LARGE SCALE GENOMIC DNA]</scope>
    <source>
        <strain evidence="3">JCM 18053</strain>
    </source>
</reference>
<keyword evidence="3" id="KW-1185">Reference proteome</keyword>
<sequence>MAKKATLKKPVAKKPAGANKKPAPAPGTKVAPPKSIAKPASKPQAKPGPKPTAQPPVKAVSKPAPQNMPPPPPVASAPPSVPAVATPEPVETVPYCLPKTVPLSVSVQTSQGMAANGNTHPANLLVIVTCAGWPVTELDKNHFTLMEHFEVPGQVAPFSNSISSFRNAGTGAYLLQTKPINGAPWKTGHHLGQLLVSNSEDQQGQAAFKLIVR</sequence>
<dbReference type="RefSeq" id="WP_345734535.1">
    <property type="nucleotide sequence ID" value="NZ_BAABIA010000001.1"/>
</dbReference>